<keyword evidence="1" id="KW-0812">Transmembrane</keyword>
<accession>A0AAD8T2B0</accession>
<evidence type="ECO:0000259" key="2">
    <source>
        <dbReference type="Pfam" id="PF13968"/>
    </source>
</evidence>
<dbReference type="EMBL" id="JAUUTY010000003">
    <property type="protein sequence ID" value="KAK1667920.1"/>
    <property type="molecule type" value="Genomic_DNA"/>
</dbReference>
<dbReference type="InterPro" id="IPR025315">
    <property type="entry name" value="DUF4220"/>
</dbReference>
<keyword evidence="1" id="KW-1133">Transmembrane helix</keyword>
<feature type="domain" description="DUF4220" evidence="2">
    <location>
        <begin position="15"/>
        <end position="116"/>
    </location>
</feature>
<dbReference type="AlphaFoldDB" id="A0AAD8T2B0"/>
<keyword evidence="4" id="KW-1185">Reference proteome</keyword>
<feature type="transmembrane region" description="Helical" evidence="1">
    <location>
        <begin position="46"/>
        <end position="64"/>
    </location>
</feature>
<feature type="transmembrane region" description="Helical" evidence="1">
    <location>
        <begin position="12"/>
        <end position="34"/>
    </location>
</feature>
<dbReference type="Proteomes" id="UP001231189">
    <property type="component" value="Unassembled WGS sequence"/>
</dbReference>
<feature type="transmembrane region" description="Helical" evidence="1">
    <location>
        <begin position="101"/>
        <end position="124"/>
    </location>
</feature>
<dbReference type="PANTHER" id="PTHR31325">
    <property type="entry name" value="OS01G0798800 PROTEIN-RELATED"/>
    <property type="match status" value="1"/>
</dbReference>
<protein>
    <recommendedName>
        <fullName evidence="2">DUF4220 domain-containing protein</fullName>
    </recommendedName>
</protein>
<name>A0AAD8T2B0_LOLMU</name>
<reference evidence="3" key="1">
    <citation type="submission" date="2023-07" db="EMBL/GenBank/DDBJ databases">
        <title>A chromosome-level genome assembly of Lolium multiflorum.</title>
        <authorList>
            <person name="Chen Y."/>
            <person name="Copetti D."/>
            <person name="Kolliker R."/>
            <person name="Studer B."/>
        </authorList>
    </citation>
    <scope>NUCLEOTIDE SEQUENCE</scope>
    <source>
        <strain evidence="3">02402/16</strain>
        <tissue evidence="3">Leaf</tissue>
    </source>
</reference>
<organism evidence="3 4">
    <name type="scientific">Lolium multiflorum</name>
    <name type="common">Italian ryegrass</name>
    <name type="synonym">Lolium perenne subsp. multiflorum</name>
    <dbReference type="NCBI Taxonomy" id="4521"/>
    <lineage>
        <taxon>Eukaryota</taxon>
        <taxon>Viridiplantae</taxon>
        <taxon>Streptophyta</taxon>
        <taxon>Embryophyta</taxon>
        <taxon>Tracheophyta</taxon>
        <taxon>Spermatophyta</taxon>
        <taxon>Magnoliopsida</taxon>
        <taxon>Liliopsida</taxon>
        <taxon>Poales</taxon>
        <taxon>Poaceae</taxon>
        <taxon>BOP clade</taxon>
        <taxon>Pooideae</taxon>
        <taxon>Poodae</taxon>
        <taxon>Poeae</taxon>
        <taxon>Poeae Chloroplast Group 2 (Poeae type)</taxon>
        <taxon>Loliodinae</taxon>
        <taxon>Loliinae</taxon>
        <taxon>Lolium</taxon>
    </lineage>
</organism>
<gene>
    <name evidence="3" type="ORF">QYE76_056079</name>
</gene>
<evidence type="ECO:0000256" key="1">
    <source>
        <dbReference type="SAM" id="Phobius"/>
    </source>
</evidence>
<comment type="caution">
    <text evidence="3">The sequence shown here is derived from an EMBL/GenBank/DDBJ whole genome shotgun (WGS) entry which is preliminary data.</text>
</comment>
<keyword evidence="1" id="KW-0472">Membrane</keyword>
<dbReference type="Pfam" id="PF13968">
    <property type="entry name" value="DUF4220"/>
    <property type="match status" value="1"/>
</dbReference>
<evidence type="ECO:0000313" key="4">
    <source>
        <dbReference type="Proteomes" id="UP001231189"/>
    </source>
</evidence>
<evidence type="ECO:0000313" key="3">
    <source>
        <dbReference type="EMBL" id="KAK1667920.1"/>
    </source>
</evidence>
<proteinExistence type="predicted"/>
<feature type="transmembrane region" description="Helical" evidence="1">
    <location>
        <begin position="76"/>
        <end position="95"/>
    </location>
</feature>
<sequence length="152" mass="17128">MRRRSASRILSSLLWLAYLSADSLAIFVLGHLALHANGPQHQLMFFWAPFVLFHLGGQDTLTAFSMEDNSLWLRHLLGLVTQVAAAGYVVSRISWPDRRLLAAMVLMFLSGCFKLLNMSNVNVIGLNRILLRYKVIKAKPQYPVVENATCKN</sequence>